<feature type="domain" description="Solute-binding protein family 5" evidence="6">
    <location>
        <begin position="98"/>
        <end position="533"/>
    </location>
</feature>
<dbReference type="Pfam" id="PF00496">
    <property type="entry name" value="SBP_bac_5"/>
    <property type="match status" value="1"/>
</dbReference>
<keyword evidence="3" id="KW-0813">Transport</keyword>
<evidence type="ECO:0000313" key="7">
    <source>
        <dbReference type="EMBL" id="SMB29487.1"/>
    </source>
</evidence>
<dbReference type="PANTHER" id="PTHR30290:SF10">
    <property type="entry name" value="PERIPLASMIC OLIGOPEPTIDE-BINDING PROTEIN-RELATED"/>
    <property type="match status" value="1"/>
</dbReference>
<dbReference type="GO" id="GO:0030288">
    <property type="term" value="C:outer membrane-bounded periplasmic space"/>
    <property type="evidence" value="ECO:0007669"/>
    <property type="project" value="UniProtKB-ARBA"/>
</dbReference>
<dbReference type="InterPro" id="IPR039424">
    <property type="entry name" value="SBP_5"/>
</dbReference>
<evidence type="ECO:0000256" key="2">
    <source>
        <dbReference type="ARBA" id="ARBA00005695"/>
    </source>
</evidence>
<evidence type="ECO:0000259" key="6">
    <source>
        <dbReference type="Pfam" id="PF00496"/>
    </source>
</evidence>
<keyword evidence="8" id="KW-1185">Reference proteome</keyword>
<dbReference type="GO" id="GO:1904680">
    <property type="term" value="F:peptide transmembrane transporter activity"/>
    <property type="evidence" value="ECO:0007669"/>
    <property type="project" value="TreeGrafter"/>
</dbReference>
<gene>
    <name evidence="7" type="primary">hbpA</name>
    <name evidence="7" type="ORF">SDENCHOL_20837</name>
</gene>
<proteinExistence type="inferred from homology"/>
<evidence type="ECO:0000313" key="8">
    <source>
        <dbReference type="Proteomes" id="UP000242886"/>
    </source>
</evidence>
<comment type="similarity">
    <text evidence="2">Belongs to the bacterial solute-binding protein 5 family.</text>
</comment>
<organism evidence="7 8">
    <name type="scientific">Sterolibacterium denitrificans</name>
    <dbReference type="NCBI Taxonomy" id="157592"/>
    <lineage>
        <taxon>Bacteria</taxon>
        <taxon>Pseudomonadati</taxon>
        <taxon>Pseudomonadota</taxon>
        <taxon>Betaproteobacteria</taxon>
        <taxon>Nitrosomonadales</taxon>
        <taxon>Sterolibacteriaceae</taxon>
        <taxon>Sterolibacterium</taxon>
    </lineage>
</organism>
<dbReference type="Gene3D" id="3.40.190.10">
    <property type="entry name" value="Periplasmic binding protein-like II"/>
    <property type="match status" value="1"/>
</dbReference>
<dbReference type="PANTHER" id="PTHR30290">
    <property type="entry name" value="PERIPLASMIC BINDING COMPONENT OF ABC TRANSPORTER"/>
    <property type="match status" value="1"/>
</dbReference>
<protein>
    <submittedName>
        <fullName evidence="7">Heme-binding protein A</fullName>
    </submittedName>
</protein>
<feature type="chain" id="PRO_5031551932" evidence="5">
    <location>
        <begin position="49"/>
        <end position="621"/>
    </location>
</feature>
<dbReference type="CDD" id="cd08505">
    <property type="entry name" value="PBP2_NikA_DppA_OppA_like_18"/>
    <property type="match status" value="1"/>
</dbReference>
<evidence type="ECO:0000256" key="4">
    <source>
        <dbReference type="ARBA" id="ARBA00022729"/>
    </source>
</evidence>
<reference evidence="7" key="1">
    <citation type="submission" date="2017-03" db="EMBL/GenBank/DDBJ databases">
        <authorList>
            <consortium name="AG Boll"/>
        </authorList>
    </citation>
    <scope>NUCLEOTIDE SEQUENCE [LARGE SCALE GENOMIC DNA]</scope>
    <source>
        <strain evidence="7">Chol</strain>
    </source>
</reference>
<dbReference type="GO" id="GO:0015833">
    <property type="term" value="P:peptide transport"/>
    <property type="evidence" value="ECO:0007669"/>
    <property type="project" value="TreeGrafter"/>
</dbReference>
<dbReference type="EMBL" id="LT837803">
    <property type="protein sequence ID" value="SMB29487.1"/>
    <property type="molecule type" value="Genomic_DNA"/>
</dbReference>
<dbReference type="Proteomes" id="UP000242886">
    <property type="component" value="Chromosome SDENCHOL"/>
</dbReference>
<dbReference type="PIRSF" id="PIRSF002741">
    <property type="entry name" value="MppA"/>
    <property type="match status" value="1"/>
</dbReference>
<dbReference type="Gene3D" id="3.10.105.10">
    <property type="entry name" value="Dipeptide-binding Protein, Domain 3"/>
    <property type="match status" value="1"/>
</dbReference>
<evidence type="ECO:0000256" key="3">
    <source>
        <dbReference type="ARBA" id="ARBA00022448"/>
    </source>
</evidence>
<keyword evidence="4 5" id="KW-0732">Signal</keyword>
<dbReference type="InterPro" id="IPR030678">
    <property type="entry name" value="Peptide/Ni-bd"/>
</dbReference>
<accession>A0A7Z7MVV0</accession>
<feature type="signal peptide" evidence="5">
    <location>
        <begin position="1"/>
        <end position="48"/>
    </location>
</feature>
<sequence length="621" mass="70354">MGAGSAPPVRLIHLLHPLRRRLRSMNRALRRCCLAFCLLALCALPAGAQEAPKTLRWVFSAAETGFDPAGVHDYYSNTIIEAIHETLLTYDYLARPAKLVPLTAAAMPEVSDDGLTWTIRLRPGIRFAPDPAFDGNPRELVAEDYAYSLKRLIDPRVRSAYAFLVEGKFVGLDELAAQVQKSGRFDYDARIPGIEAVDRHTLRLRLKQAEPNLIYLLAFTQTSALAREVVEKYADGSGRVMANPVGTGPFRLTRWVRGAKIVLEANPVYRGMTWNFTADGDPENAAIVRAMQGKRLPAIQRIEVAVMEEDQSRWLAFQNGELDVMNMDGPLAPRALDGERLKPELARRGVKLSRVVDPEIIYHYWQWNDPVVGGMGKAQIALRRAMAMAYDVAEEIRVVRNGQAVALEYPVPPGVAGHDPAYRSSVRKDLATANTLLDRYGYRKAADGWRRLPDGKPFAIRYASRPDSTGRLQEEMWKKAFDALAIRMESQKMPFPDLIKLEKQCRLQMRSAGWIADYPDGDNFMQLLYGPRSGQSNAGCVRMPEYDRLYEQSRRLPAGPERDRLYHRMTRLIEVYAPWRINLARVRNMLIQPQVIGYRKHPILHAEWLYMDIDNDKVAAR</sequence>
<dbReference type="AlphaFoldDB" id="A0A7Z7MVV0"/>
<comment type="subcellular location">
    <subcellularLocation>
        <location evidence="1">Cell envelope</location>
    </subcellularLocation>
</comment>
<evidence type="ECO:0000256" key="5">
    <source>
        <dbReference type="SAM" id="SignalP"/>
    </source>
</evidence>
<dbReference type="SUPFAM" id="SSF53850">
    <property type="entry name" value="Periplasmic binding protein-like II"/>
    <property type="match status" value="1"/>
</dbReference>
<evidence type="ECO:0000256" key="1">
    <source>
        <dbReference type="ARBA" id="ARBA00004196"/>
    </source>
</evidence>
<dbReference type="GO" id="GO:0043190">
    <property type="term" value="C:ATP-binding cassette (ABC) transporter complex"/>
    <property type="evidence" value="ECO:0007669"/>
    <property type="project" value="InterPro"/>
</dbReference>
<dbReference type="InterPro" id="IPR000914">
    <property type="entry name" value="SBP_5_dom"/>
</dbReference>
<name>A0A7Z7MVV0_9PROT</name>